<dbReference type="Pfam" id="PF11935">
    <property type="entry name" value="SYMPK_PTA1_N"/>
    <property type="match status" value="1"/>
</dbReference>
<accession>A0A0N4UVS7</accession>
<dbReference type="AlphaFoldDB" id="A0A0N4UVS7"/>
<keyword evidence="8" id="KW-1185">Reference proteome</keyword>
<dbReference type="InterPro" id="IPR032460">
    <property type="entry name" value="Symplekin/Pta1_N"/>
</dbReference>
<evidence type="ECO:0000259" key="5">
    <source>
        <dbReference type="Pfam" id="PF11935"/>
    </source>
</evidence>
<feature type="region of interest" description="Disordered" evidence="4">
    <location>
        <begin position="324"/>
        <end position="361"/>
    </location>
</feature>
<dbReference type="InterPro" id="IPR011989">
    <property type="entry name" value="ARM-like"/>
</dbReference>
<proteinExistence type="predicted"/>
<dbReference type="InterPro" id="IPR021850">
    <property type="entry name" value="Symplekin/Pta1"/>
</dbReference>
<dbReference type="InterPro" id="IPR022075">
    <property type="entry name" value="Symplekin_C"/>
</dbReference>
<reference evidence="9" key="1">
    <citation type="submission" date="2017-02" db="UniProtKB">
        <authorList>
            <consortium name="WormBaseParasite"/>
        </authorList>
    </citation>
    <scope>IDENTIFICATION</scope>
</reference>
<organism evidence="9">
    <name type="scientific">Enterobius vermicularis</name>
    <name type="common">Human pinworm</name>
    <dbReference type="NCBI Taxonomy" id="51028"/>
    <lineage>
        <taxon>Eukaryota</taxon>
        <taxon>Metazoa</taxon>
        <taxon>Ecdysozoa</taxon>
        <taxon>Nematoda</taxon>
        <taxon>Chromadorea</taxon>
        <taxon>Rhabditida</taxon>
        <taxon>Spirurina</taxon>
        <taxon>Oxyuridomorpha</taxon>
        <taxon>Oxyuroidea</taxon>
        <taxon>Oxyuridae</taxon>
        <taxon>Enterobius</taxon>
    </lineage>
</organism>
<dbReference type="OrthoDB" id="331600at2759"/>
<evidence type="ECO:0000256" key="1">
    <source>
        <dbReference type="ARBA" id="ARBA00004123"/>
    </source>
</evidence>
<dbReference type="WBParaSite" id="EVEC_0000155801-mRNA-1">
    <property type="protein sequence ID" value="EVEC_0000155801-mRNA-1"/>
    <property type="gene ID" value="EVEC_0000155801"/>
</dbReference>
<dbReference type="STRING" id="51028.A0A0N4UVS7"/>
<evidence type="ECO:0000259" key="6">
    <source>
        <dbReference type="Pfam" id="PF12295"/>
    </source>
</evidence>
<feature type="domain" description="Symplekin C-terminal" evidence="6">
    <location>
        <begin position="882"/>
        <end position="1063"/>
    </location>
</feature>
<dbReference type="GO" id="GO:0005847">
    <property type="term" value="C:mRNA cleavage and polyadenylation specificity factor complex"/>
    <property type="evidence" value="ECO:0007669"/>
    <property type="project" value="TreeGrafter"/>
</dbReference>
<feature type="domain" description="Symplekin/Pta1 N-terminal" evidence="5">
    <location>
        <begin position="108"/>
        <end position="330"/>
    </location>
</feature>
<dbReference type="PANTHER" id="PTHR15245">
    <property type="entry name" value="SYMPLEKIN-RELATED"/>
    <property type="match status" value="1"/>
</dbReference>
<keyword evidence="2" id="KW-0507">mRNA processing</keyword>
<keyword evidence="3" id="KW-0539">Nucleus</keyword>
<evidence type="ECO:0000313" key="9">
    <source>
        <dbReference type="WBParaSite" id="EVEC_0000155801-mRNA-1"/>
    </source>
</evidence>
<name>A0A0N4UVS7_ENTVE</name>
<evidence type="ECO:0000256" key="4">
    <source>
        <dbReference type="SAM" id="MobiDB-lite"/>
    </source>
</evidence>
<gene>
    <name evidence="7" type="ORF">EVEC_LOCUS1266</name>
</gene>
<dbReference type="EMBL" id="UXUI01007191">
    <property type="protein sequence ID" value="VDD86123.1"/>
    <property type="molecule type" value="Genomic_DNA"/>
</dbReference>
<feature type="compositionally biased region" description="Basic and acidic residues" evidence="4">
    <location>
        <begin position="327"/>
        <end position="353"/>
    </location>
</feature>
<reference evidence="7 8" key="2">
    <citation type="submission" date="2018-10" db="EMBL/GenBank/DDBJ databases">
        <authorList>
            <consortium name="Pathogen Informatics"/>
        </authorList>
    </citation>
    <scope>NUCLEOTIDE SEQUENCE [LARGE SCALE GENOMIC DNA]</scope>
</reference>
<evidence type="ECO:0000256" key="2">
    <source>
        <dbReference type="ARBA" id="ARBA00022664"/>
    </source>
</evidence>
<protein>
    <submittedName>
        <fullName evidence="9">Symplekin</fullName>
    </submittedName>
</protein>
<dbReference type="PANTHER" id="PTHR15245:SF20">
    <property type="entry name" value="SYMPLEKIN"/>
    <property type="match status" value="1"/>
</dbReference>
<dbReference type="Pfam" id="PF12295">
    <property type="entry name" value="Symplekin_C"/>
    <property type="match status" value="1"/>
</dbReference>
<dbReference type="Gene3D" id="1.25.10.10">
    <property type="entry name" value="Leucine-rich Repeat Variant"/>
    <property type="match status" value="1"/>
</dbReference>
<dbReference type="GO" id="GO:0006397">
    <property type="term" value="P:mRNA processing"/>
    <property type="evidence" value="ECO:0007669"/>
    <property type="project" value="UniProtKB-KW"/>
</dbReference>
<comment type="subcellular location">
    <subcellularLocation>
        <location evidence="1">Nucleus</location>
    </subcellularLocation>
</comment>
<sequence>MIDNESEELNELIGDELSHAQQISGNSVEERLKHLHKAQELLLYRDGSGSLLDNFLDEMLEFALENDVKIRCFVATFIDKACRKDCDIMKKAVVTLSYLLEANADRGVSVVKKVIQVCCQLYSLILKWACNSRSVDVERCWEAFSVIKGRIMRNIDSDNEGIRTQTIKFLEAVVLAQSLKTEESEKGRGDNNLMCLNEISRQHRFISYRKMESEAQLNFNSLLEQLASPHISSLNLLTCLSCVCSVAQQRPQFMPRVIAALESLHVNLPPTLAMNQVKSVRKELKMHLLRFLRHPTSVPHHQRLTTLLTELGAGQSEIMRALPATSELRRKASQRHIDSSEEPDKKRQKKDDGGDIGAGVDDSKSQVAINITAQFVYERLTPSVATDLVMVSLMALPDEIPAAFQDNYIPVSAAGTESQIRNLSVLIATQMTSMELGPGIEKVRAERQQLLSARKANKTDGASVLSAAHDTVSSSAANDKSQGSQSAALLSKAKPKIQFGLLSITREFESPDDLNLTFLTFRRILANEKRSIQGGFGVAQQKLLVRLVTRFQYESVTGLEDLMIEHIIQDQKARTELALLWIAELYSQLRGFTVCRTSYTDDGQLSEDQRYERYDSVLCKILESLHKQGGHKETLFHKILLEAPLLTPHALDWLRTACLDEGFSAFGMTTLRELILTRTRQRFELLSLLLDFSYSSRNDVRFESVEIAKELYQISYVRKDVRDYLVNSLEHFNEPVPPLHICANLAEEAAPQWNDLTIRTSLNLFLSILPLDHPLIHNLAKTYATASNDIKRVILRAIDSAVKTIGATSNELLDMIEKCPPGAETLAARIVHLLTERSAVNYFVFLCCFLKVLRIRASGFRNPPTHELVERIIALYNQGRTDVRSMIPVLSGLEKDQILKILPNFILNAVNQKSIPSVFHKLLAGKNIKTGQHPMGASELLVAVHRIKATNTEETNLLLQNIELLLNQLSHSKEAIASAIDTLIDDTELPVTVFHTVARTHESYPVLGGFISNVIIKIVQKQPWKYDGSLWQHFVRCAIATIPHSYMALLTGLSKEEFMDFIKEAGEDRTMIIKRLRDYIPTMSVHQQKKIDRGVRDVILGN</sequence>
<evidence type="ECO:0000256" key="3">
    <source>
        <dbReference type="ARBA" id="ARBA00023242"/>
    </source>
</evidence>
<evidence type="ECO:0000313" key="7">
    <source>
        <dbReference type="EMBL" id="VDD86123.1"/>
    </source>
</evidence>
<evidence type="ECO:0000313" key="8">
    <source>
        <dbReference type="Proteomes" id="UP000274131"/>
    </source>
</evidence>
<dbReference type="Proteomes" id="UP000274131">
    <property type="component" value="Unassembled WGS sequence"/>
</dbReference>